<dbReference type="Proteomes" id="UP000029108">
    <property type="component" value="Unassembled WGS sequence"/>
</dbReference>
<feature type="compositionally biased region" description="Basic residues" evidence="1">
    <location>
        <begin position="154"/>
        <end position="168"/>
    </location>
</feature>
<comment type="caution">
    <text evidence="2">The sequence shown here is derived from an EMBL/GenBank/DDBJ whole genome shotgun (WGS) entry which is preliminary data.</text>
</comment>
<reference evidence="2 3" key="1">
    <citation type="submission" date="2014-03" db="EMBL/GenBank/DDBJ databases">
        <title>Genomics of Bifidobacteria.</title>
        <authorList>
            <person name="Ventura M."/>
            <person name="Milani C."/>
            <person name="Lugli G.A."/>
        </authorList>
    </citation>
    <scope>NUCLEOTIDE SEQUENCE [LARGE SCALE GENOMIC DNA]</scope>
    <source>
        <strain evidence="2 3">DSM 23969</strain>
    </source>
</reference>
<feature type="non-terminal residue" evidence="2">
    <location>
        <position position="1"/>
    </location>
</feature>
<gene>
    <name evidence="2" type="ORF">BBIA_2571</name>
</gene>
<organism evidence="2 3">
    <name type="scientific">Bifidobacterium biavatii DSM 23969</name>
    <dbReference type="NCBI Taxonomy" id="1437608"/>
    <lineage>
        <taxon>Bacteria</taxon>
        <taxon>Bacillati</taxon>
        <taxon>Actinomycetota</taxon>
        <taxon>Actinomycetes</taxon>
        <taxon>Bifidobacteriales</taxon>
        <taxon>Bifidobacteriaceae</taxon>
        <taxon>Bifidobacterium</taxon>
    </lineage>
</organism>
<feature type="region of interest" description="Disordered" evidence="1">
    <location>
        <begin position="143"/>
        <end position="168"/>
    </location>
</feature>
<accession>A0A086ZC65</accession>
<proteinExistence type="predicted"/>
<sequence length="168" mass="19571">HRIPRRQRRDTRMPRTRHARPHPQTTHERHPRVLRPPPRGERAHRRPSTADSKPSEASPRLPQPRQLHHQKPTPHRRIQTRHPNPPLTTTPTHQNAKSPILESPCKHWRLQGLSNHSLMKMIPINKPSTSSCADPRSRRAGCRAAGCAAPQSARRNRRRRRSRRTSRT</sequence>
<keyword evidence="3" id="KW-1185">Reference proteome</keyword>
<evidence type="ECO:0000313" key="3">
    <source>
        <dbReference type="Proteomes" id="UP000029108"/>
    </source>
</evidence>
<feature type="region of interest" description="Disordered" evidence="1">
    <location>
        <begin position="1"/>
        <end position="99"/>
    </location>
</feature>
<feature type="compositionally biased region" description="Basic residues" evidence="1">
    <location>
        <begin position="1"/>
        <end position="21"/>
    </location>
</feature>
<dbReference type="AlphaFoldDB" id="A0A086ZC65"/>
<name>A0A086ZC65_9BIFI</name>
<evidence type="ECO:0000313" key="2">
    <source>
        <dbReference type="EMBL" id="KFI44115.1"/>
    </source>
</evidence>
<evidence type="ECO:0000256" key="1">
    <source>
        <dbReference type="SAM" id="MobiDB-lite"/>
    </source>
</evidence>
<protein>
    <submittedName>
        <fullName evidence="2">Uncharacterized protein</fullName>
    </submittedName>
</protein>
<dbReference type="EMBL" id="JGYN01000049">
    <property type="protein sequence ID" value="KFI44115.1"/>
    <property type="molecule type" value="Genomic_DNA"/>
</dbReference>
<feature type="compositionally biased region" description="Basic residues" evidence="1">
    <location>
        <begin position="66"/>
        <end position="80"/>
    </location>
</feature>